<dbReference type="EMBL" id="MKZS01000001">
    <property type="protein sequence ID" value="OLT60402.1"/>
    <property type="molecule type" value="Genomic_DNA"/>
</dbReference>
<dbReference type="GO" id="GO:0004134">
    <property type="term" value="F:4-alpha-glucanotransferase activity"/>
    <property type="evidence" value="ECO:0007669"/>
    <property type="project" value="InterPro"/>
</dbReference>
<dbReference type="PANTHER" id="PTHR10569:SF2">
    <property type="entry name" value="GLYCOGEN DEBRANCHING ENZYME"/>
    <property type="match status" value="1"/>
</dbReference>
<dbReference type="AlphaFoldDB" id="A0A1U7N373"/>
<protein>
    <recommendedName>
        <fullName evidence="1">Glycogen debranching enzyme C-terminal domain-containing protein</fullName>
    </recommendedName>
</protein>
<evidence type="ECO:0000259" key="1">
    <source>
        <dbReference type="Pfam" id="PF06202"/>
    </source>
</evidence>
<dbReference type="Pfam" id="PF06202">
    <property type="entry name" value="GDE_C"/>
    <property type="match status" value="1"/>
</dbReference>
<dbReference type="InterPro" id="IPR010401">
    <property type="entry name" value="AGL/Gdb1"/>
</dbReference>
<accession>A0A1U7N373</accession>
<dbReference type="PANTHER" id="PTHR10569">
    <property type="entry name" value="GLYCOGEN DEBRANCHING ENZYME"/>
    <property type="match status" value="1"/>
</dbReference>
<dbReference type="GO" id="GO:0005980">
    <property type="term" value="P:glycogen catabolic process"/>
    <property type="evidence" value="ECO:0007669"/>
    <property type="project" value="InterPro"/>
</dbReference>
<proteinExistence type="predicted"/>
<organism evidence="2 3">
    <name type="scientific">Moorena bouillonii PNG</name>
    <dbReference type="NCBI Taxonomy" id="568701"/>
    <lineage>
        <taxon>Bacteria</taxon>
        <taxon>Bacillati</taxon>
        <taxon>Cyanobacteriota</taxon>
        <taxon>Cyanophyceae</taxon>
        <taxon>Coleofasciculales</taxon>
        <taxon>Coleofasciculaceae</taxon>
        <taxon>Moorena</taxon>
    </lineage>
</organism>
<dbReference type="InterPro" id="IPR008928">
    <property type="entry name" value="6-hairpin_glycosidase_sf"/>
</dbReference>
<dbReference type="InterPro" id="IPR012341">
    <property type="entry name" value="6hp_glycosidase-like_sf"/>
</dbReference>
<dbReference type="Gene3D" id="1.50.10.10">
    <property type="match status" value="1"/>
</dbReference>
<dbReference type="GO" id="GO:0004135">
    <property type="term" value="F:amylo-alpha-1,6-glucosidase activity"/>
    <property type="evidence" value="ECO:0007669"/>
    <property type="project" value="InterPro"/>
</dbReference>
<dbReference type="InterPro" id="IPR032790">
    <property type="entry name" value="GDE_C"/>
</dbReference>
<dbReference type="Proteomes" id="UP000186657">
    <property type="component" value="Unassembled WGS sequence"/>
</dbReference>
<dbReference type="SUPFAM" id="SSF48208">
    <property type="entry name" value="Six-hairpin glycosidases"/>
    <property type="match status" value="1"/>
</dbReference>
<evidence type="ECO:0000313" key="2">
    <source>
        <dbReference type="EMBL" id="OLT60402.1"/>
    </source>
</evidence>
<comment type="caution">
    <text evidence="2">The sequence shown here is derived from an EMBL/GenBank/DDBJ whole genome shotgun (WGS) entry which is preliminary data.</text>
</comment>
<evidence type="ECO:0000313" key="3">
    <source>
        <dbReference type="Proteomes" id="UP000186657"/>
    </source>
</evidence>
<sequence length="163" mass="18442">MVNRPLADAPDDKTIIAGYPWFGDWGSDTMISLPALTLSTGPPDVACTILPTFARYIDQGMLPNLFPDVGTEAEYNTVDATLWYFEAIRAYYEATQDQRLIAELFPILEEVIDWHRRGTRYSIHLDNDGLIYAGEAGVQQSQLSVNQLILNLPFTERQRRTTN</sequence>
<reference evidence="2 3" key="1">
    <citation type="submission" date="2016-10" db="EMBL/GenBank/DDBJ databases">
        <title>Comparative genomics uncovers the prolific and rare metabolic potential of the cyanobacterial genus Moorea.</title>
        <authorList>
            <person name="Leao T."/>
            <person name="Castelao G."/>
            <person name="Korobeynikov A."/>
            <person name="Monroe E.A."/>
            <person name="Podell S."/>
            <person name="Glukhov E."/>
            <person name="Allen E."/>
            <person name="Gerwick W.H."/>
            <person name="Gerwick L."/>
        </authorList>
    </citation>
    <scope>NUCLEOTIDE SEQUENCE [LARGE SCALE GENOMIC DNA]</scope>
    <source>
        <strain evidence="2 3">PNG5-198</strain>
    </source>
</reference>
<keyword evidence="3" id="KW-1185">Reference proteome</keyword>
<name>A0A1U7N373_9CYAN</name>
<gene>
    <name evidence="2" type="ORF">BJP37_16610</name>
</gene>
<feature type="domain" description="Glycogen debranching enzyme C-terminal" evidence="1">
    <location>
        <begin position="11"/>
        <end position="140"/>
    </location>
</feature>